<feature type="chain" id="PRO_5002043605" evidence="1">
    <location>
        <begin position="21"/>
        <end position="44"/>
    </location>
</feature>
<dbReference type="AlphaFoldDB" id="A0A0A8ZG51"/>
<evidence type="ECO:0000256" key="1">
    <source>
        <dbReference type="SAM" id="SignalP"/>
    </source>
</evidence>
<sequence length="44" mass="5034">MAAFISFILCLILTISVVLSKDKASFSRLRIRFCRFLLFSCFGV</sequence>
<proteinExistence type="predicted"/>
<evidence type="ECO:0000313" key="2">
    <source>
        <dbReference type="EMBL" id="JAD36608.1"/>
    </source>
</evidence>
<protein>
    <submittedName>
        <fullName evidence="2">Uncharacterized protein</fullName>
    </submittedName>
</protein>
<organism evidence="2">
    <name type="scientific">Arundo donax</name>
    <name type="common">Giant reed</name>
    <name type="synonym">Donax arundinaceus</name>
    <dbReference type="NCBI Taxonomy" id="35708"/>
    <lineage>
        <taxon>Eukaryota</taxon>
        <taxon>Viridiplantae</taxon>
        <taxon>Streptophyta</taxon>
        <taxon>Embryophyta</taxon>
        <taxon>Tracheophyta</taxon>
        <taxon>Spermatophyta</taxon>
        <taxon>Magnoliopsida</taxon>
        <taxon>Liliopsida</taxon>
        <taxon>Poales</taxon>
        <taxon>Poaceae</taxon>
        <taxon>PACMAD clade</taxon>
        <taxon>Arundinoideae</taxon>
        <taxon>Arundineae</taxon>
        <taxon>Arundo</taxon>
    </lineage>
</organism>
<dbReference type="EMBL" id="GBRH01261287">
    <property type="protein sequence ID" value="JAD36608.1"/>
    <property type="molecule type" value="Transcribed_RNA"/>
</dbReference>
<feature type="signal peptide" evidence="1">
    <location>
        <begin position="1"/>
        <end position="20"/>
    </location>
</feature>
<accession>A0A0A8ZG51</accession>
<reference evidence="2" key="2">
    <citation type="journal article" date="2015" name="Data Brief">
        <title>Shoot transcriptome of the giant reed, Arundo donax.</title>
        <authorList>
            <person name="Barrero R.A."/>
            <person name="Guerrero F.D."/>
            <person name="Moolhuijzen P."/>
            <person name="Goolsby J.A."/>
            <person name="Tidwell J."/>
            <person name="Bellgard S.E."/>
            <person name="Bellgard M.I."/>
        </authorList>
    </citation>
    <scope>NUCLEOTIDE SEQUENCE</scope>
    <source>
        <tissue evidence="2">Shoot tissue taken approximately 20 cm above the soil surface</tissue>
    </source>
</reference>
<name>A0A0A8ZG51_ARUDO</name>
<reference evidence="2" key="1">
    <citation type="submission" date="2014-09" db="EMBL/GenBank/DDBJ databases">
        <authorList>
            <person name="Magalhaes I.L.F."/>
            <person name="Oliveira U."/>
            <person name="Santos F.R."/>
            <person name="Vidigal T.H.D.A."/>
            <person name="Brescovit A.D."/>
            <person name="Santos A.J."/>
        </authorList>
    </citation>
    <scope>NUCLEOTIDE SEQUENCE</scope>
    <source>
        <tissue evidence="2">Shoot tissue taken approximately 20 cm above the soil surface</tissue>
    </source>
</reference>
<keyword evidence="1" id="KW-0732">Signal</keyword>